<feature type="region of interest" description="Disordered" evidence="1">
    <location>
        <begin position="213"/>
        <end position="236"/>
    </location>
</feature>
<dbReference type="EMBL" id="CADCTU010000807">
    <property type="protein sequence ID" value="CAA9355673.1"/>
    <property type="molecule type" value="Genomic_DNA"/>
</dbReference>
<gene>
    <name evidence="2" type="ORF">AVDCRST_MAG11-3798</name>
</gene>
<organism evidence="2">
    <name type="scientific">uncultured Gemmatimonadaceae bacterium</name>
    <dbReference type="NCBI Taxonomy" id="246130"/>
    <lineage>
        <taxon>Bacteria</taxon>
        <taxon>Pseudomonadati</taxon>
        <taxon>Gemmatimonadota</taxon>
        <taxon>Gemmatimonadia</taxon>
        <taxon>Gemmatimonadales</taxon>
        <taxon>Gemmatimonadaceae</taxon>
        <taxon>environmental samples</taxon>
    </lineage>
</organism>
<feature type="compositionally biased region" description="Basic and acidic residues" evidence="1">
    <location>
        <begin position="596"/>
        <end position="611"/>
    </location>
</feature>
<proteinExistence type="predicted"/>
<evidence type="ECO:0000256" key="1">
    <source>
        <dbReference type="SAM" id="MobiDB-lite"/>
    </source>
</evidence>
<feature type="region of interest" description="Disordered" evidence="1">
    <location>
        <begin position="510"/>
        <end position="611"/>
    </location>
</feature>
<evidence type="ECO:0000313" key="2">
    <source>
        <dbReference type="EMBL" id="CAA9355673.1"/>
    </source>
</evidence>
<protein>
    <submittedName>
        <fullName evidence="2">Uncharacterized protein</fullName>
    </submittedName>
</protein>
<name>A0A6J4MDG6_9BACT</name>
<accession>A0A6J4MDG6</accession>
<feature type="region of interest" description="Disordered" evidence="1">
    <location>
        <begin position="70"/>
        <end position="113"/>
    </location>
</feature>
<dbReference type="AlphaFoldDB" id="A0A6J4MDG6"/>
<feature type="compositionally biased region" description="Basic and acidic residues" evidence="1">
    <location>
        <begin position="70"/>
        <end position="96"/>
    </location>
</feature>
<sequence>MRRAPAARHHPLHEQLRVEVVRERVPVGARLRHRRDHARAQPVLERRHELGLRGHLDVERELEVELAAEDRRGRERAPRLERQRGEPPLHEVDHRRGERHRHRRLPLPPLAGVPHRAAVDEGAQHLHRDQRVPLGAPEQVRHEPAAHVLPVEHRLHPAAQLVPREAPEGDLAEQGAARDALPPHEGVAAQLLAPHGEDHEHPLGVERGHDGLQRVPRLGRGPLHVLQGDGERPRRAREAQEERQLLEQRVAVERRAGLRGGVRRERRRDARELAPRARRLNRASAVHRPHHVAPGRVGEAHVGLDAPAAREEPGAQAQVGLELLHERRLPHAGLAGDHHEPRVPAGRLLHVAGEQAQLGDAPDELLDLGRARGGREVGAGRRAGGPVAAGALRLVEGAVGGGEQRLGAVAVVGERGDAHAHRDGDRARPVAQREDVRAHRRADPLGDVARAGRRGVGEEGDELVAGVARRHVSGAQRPAQQVGDAHQDVVALQVAVAVVDVLEVVHVDDEQRHRRRRAARPLDRGRGRLEERAAQRQPGEVVGPWSHAGGGGARRRRGAGGRARHEAAPQNATATLRGVADKRTRAQVGCSGAPGRTREVSLPEPSRRPAA</sequence>
<feature type="compositionally biased region" description="Basic and acidic residues" evidence="1">
    <location>
        <begin position="520"/>
        <end position="534"/>
    </location>
</feature>
<reference evidence="2" key="1">
    <citation type="submission" date="2020-02" db="EMBL/GenBank/DDBJ databases">
        <authorList>
            <person name="Meier V. D."/>
        </authorList>
    </citation>
    <scope>NUCLEOTIDE SEQUENCE</scope>
    <source>
        <strain evidence="2">AVDCRST_MAG11</strain>
    </source>
</reference>
<feature type="region of interest" description="Disordered" evidence="1">
    <location>
        <begin position="417"/>
        <end position="440"/>
    </location>
</feature>